<dbReference type="GO" id="GO:0032991">
    <property type="term" value="C:protein-containing complex"/>
    <property type="evidence" value="ECO:0007669"/>
    <property type="project" value="TreeGrafter"/>
</dbReference>
<evidence type="ECO:0008006" key="3">
    <source>
        <dbReference type="Google" id="ProtNLM"/>
    </source>
</evidence>
<accession>A0A6A6TV74</accession>
<dbReference type="Proteomes" id="UP000799302">
    <property type="component" value="Unassembled WGS sequence"/>
</dbReference>
<dbReference type="Pfam" id="PF10294">
    <property type="entry name" value="Methyltransf_16"/>
    <property type="match status" value="1"/>
</dbReference>
<sequence length="290" mass="31548">MDKLLPTLGTAIDDTDQEAFLVFSQDIPSNSLGFVDSKSSELDISISGKDFVIKQSPGVLNSNRKQGTTGAVLWQVSPRFAEWVSAPSNFLFTHGVLNDSSVVLELGCGISGIIALALSPKIGTYICTDQAYVLKQLKQNITDNIQSSKPKSVPKVSRKRTADVPTTDSIGNVTIKALDWETDSINGFLSGLNLTQAAKHVQLVVACDCIYNEALVDPLVDTCADICKLAPADSPTICIFAQQLRSPDVFECWLKAFHAKFQVWRLEVELLSKDLSENSGFVVHVGILRD</sequence>
<name>A0A6A6TV74_9PEZI</name>
<dbReference type="GO" id="GO:0008757">
    <property type="term" value="F:S-adenosylmethionine-dependent methyltransferase activity"/>
    <property type="evidence" value="ECO:0007669"/>
    <property type="project" value="UniProtKB-ARBA"/>
</dbReference>
<dbReference type="InterPro" id="IPR029063">
    <property type="entry name" value="SAM-dependent_MTases_sf"/>
</dbReference>
<dbReference type="SUPFAM" id="SSF53335">
    <property type="entry name" value="S-adenosyl-L-methionine-dependent methyltransferases"/>
    <property type="match status" value="1"/>
</dbReference>
<organism evidence="1 2">
    <name type="scientific">Microthyrium microscopicum</name>
    <dbReference type="NCBI Taxonomy" id="703497"/>
    <lineage>
        <taxon>Eukaryota</taxon>
        <taxon>Fungi</taxon>
        <taxon>Dikarya</taxon>
        <taxon>Ascomycota</taxon>
        <taxon>Pezizomycotina</taxon>
        <taxon>Dothideomycetes</taxon>
        <taxon>Dothideomycetes incertae sedis</taxon>
        <taxon>Microthyriales</taxon>
        <taxon>Microthyriaceae</taxon>
        <taxon>Microthyrium</taxon>
    </lineage>
</organism>
<reference evidence="1" key="1">
    <citation type="journal article" date="2020" name="Stud. Mycol.">
        <title>101 Dothideomycetes genomes: a test case for predicting lifestyles and emergence of pathogens.</title>
        <authorList>
            <person name="Haridas S."/>
            <person name="Albert R."/>
            <person name="Binder M."/>
            <person name="Bloem J."/>
            <person name="Labutti K."/>
            <person name="Salamov A."/>
            <person name="Andreopoulos B."/>
            <person name="Baker S."/>
            <person name="Barry K."/>
            <person name="Bills G."/>
            <person name="Bluhm B."/>
            <person name="Cannon C."/>
            <person name="Castanera R."/>
            <person name="Culley D."/>
            <person name="Daum C."/>
            <person name="Ezra D."/>
            <person name="Gonzalez J."/>
            <person name="Henrissat B."/>
            <person name="Kuo A."/>
            <person name="Liang C."/>
            <person name="Lipzen A."/>
            <person name="Lutzoni F."/>
            <person name="Magnuson J."/>
            <person name="Mondo S."/>
            <person name="Nolan M."/>
            <person name="Ohm R."/>
            <person name="Pangilinan J."/>
            <person name="Park H.-J."/>
            <person name="Ramirez L."/>
            <person name="Alfaro M."/>
            <person name="Sun H."/>
            <person name="Tritt A."/>
            <person name="Yoshinaga Y."/>
            <person name="Zwiers L.-H."/>
            <person name="Turgeon B."/>
            <person name="Goodwin S."/>
            <person name="Spatafora J."/>
            <person name="Crous P."/>
            <person name="Grigoriev I."/>
        </authorList>
    </citation>
    <scope>NUCLEOTIDE SEQUENCE</scope>
    <source>
        <strain evidence="1">CBS 115976</strain>
    </source>
</reference>
<dbReference type="Gene3D" id="3.40.50.150">
    <property type="entry name" value="Vaccinia Virus protein VP39"/>
    <property type="match status" value="1"/>
</dbReference>
<dbReference type="PANTHER" id="PTHR14614">
    <property type="entry name" value="HEPATOCELLULAR CARCINOMA-ASSOCIATED ANTIGEN"/>
    <property type="match status" value="1"/>
</dbReference>
<proteinExistence type="predicted"/>
<evidence type="ECO:0000313" key="2">
    <source>
        <dbReference type="Proteomes" id="UP000799302"/>
    </source>
</evidence>
<dbReference type="GO" id="GO:0005829">
    <property type="term" value="C:cytosol"/>
    <property type="evidence" value="ECO:0007669"/>
    <property type="project" value="TreeGrafter"/>
</dbReference>
<gene>
    <name evidence="1" type="ORF">BT63DRAFT_116606</name>
</gene>
<evidence type="ECO:0000313" key="1">
    <source>
        <dbReference type="EMBL" id="KAF2663975.1"/>
    </source>
</evidence>
<dbReference type="InterPro" id="IPR019410">
    <property type="entry name" value="Methyltransf_16"/>
</dbReference>
<dbReference type="OrthoDB" id="2529286at2759"/>
<dbReference type="EMBL" id="MU004244">
    <property type="protein sequence ID" value="KAF2663975.1"/>
    <property type="molecule type" value="Genomic_DNA"/>
</dbReference>
<keyword evidence="2" id="KW-1185">Reference proteome</keyword>
<dbReference type="AlphaFoldDB" id="A0A6A6TV74"/>
<protein>
    <recommendedName>
        <fullName evidence="3">Diaminohydroxyphosphoribosylamino-pyrimidine deaminase</fullName>
    </recommendedName>
</protein>
<dbReference type="PANTHER" id="PTHR14614:SF109">
    <property type="entry name" value="RIBOSOMAL LYSINE N-METHYLTRANSFERASE 5"/>
    <property type="match status" value="1"/>
</dbReference>